<comment type="caution">
    <text evidence="2">The sequence shown here is derived from an EMBL/GenBank/DDBJ whole genome shotgun (WGS) entry which is preliminary data.</text>
</comment>
<dbReference type="Proteomes" id="UP000777438">
    <property type="component" value="Unassembled WGS sequence"/>
</dbReference>
<name>A0A9P9ALX0_9HYPO</name>
<evidence type="ECO:0000256" key="1">
    <source>
        <dbReference type="SAM" id="MobiDB-lite"/>
    </source>
</evidence>
<sequence>MSSPILGDSPSLHKRPGRKQSEHMSLKKHDTGIPMNTPTDPNPVILGDDGSTDHVVPTRGPRYHHQPPGGEHSSETGWGPEFFPNCENPGTPTETNSPRHDTSPTRKRRGRRKAGKSTQPARNPRRSERIRKKQPERSKWDDNTSRITSGPPRIERALQFYQEQLRLLEEQNRRRLEASQENSSQKN</sequence>
<feature type="compositionally biased region" description="Basic and acidic residues" evidence="1">
    <location>
        <begin position="19"/>
        <end position="31"/>
    </location>
</feature>
<organism evidence="2 3">
    <name type="scientific">Thelonectria olida</name>
    <dbReference type="NCBI Taxonomy" id="1576542"/>
    <lineage>
        <taxon>Eukaryota</taxon>
        <taxon>Fungi</taxon>
        <taxon>Dikarya</taxon>
        <taxon>Ascomycota</taxon>
        <taxon>Pezizomycotina</taxon>
        <taxon>Sordariomycetes</taxon>
        <taxon>Hypocreomycetidae</taxon>
        <taxon>Hypocreales</taxon>
        <taxon>Nectriaceae</taxon>
        <taxon>Thelonectria</taxon>
    </lineage>
</organism>
<dbReference type="EMBL" id="JAGPYM010000022">
    <property type="protein sequence ID" value="KAH6883945.1"/>
    <property type="molecule type" value="Genomic_DNA"/>
</dbReference>
<keyword evidence="3" id="KW-1185">Reference proteome</keyword>
<proteinExistence type="predicted"/>
<reference evidence="2 3" key="1">
    <citation type="journal article" date="2021" name="Nat. Commun.">
        <title>Genetic determinants of endophytism in the Arabidopsis root mycobiome.</title>
        <authorList>
            <person name="Mesny F."/>
            <person name="Miyauchi S."/>
            <person name="Thiergart T."/>
            <person name="Pickel B."/>
            <person name="Atanasova L."/>
            <person name="Karlsson M."/>
            <person name="Huettel B."/>
            <person name="Barry K.W."/>
            <person name="Haridas S."/>
            <person name="Chen C."/>
            <person name="Bauer D."/>
            <person name="Andreopoulos W."/>
            <person name="Pangilinan J."/>
            <person name="LaButti K."/>
            <person name="Riley R."/>
            <person name="Lipzen A."/>
            <person name="Clum A."/>
            <person name="Drula E."/>
            <person name="Henrissat B."/>
            <person name="Kohler A."/>
            <person name="Grigoriev I.V."/>
            <person name="Martin F.M."/>
            <person name="Hacquard S."/>
        </authorList>
    </citation>
    <scope>NUCLEOTIDE SEQUENCE [LARGE SCALE GENOMIC DNA]</scope>
    <source>
        <strain evidence="2 3">MPI-CAGE-CH-0241</strain>
    </source>
</reference>
<evidence type="ECO:0000313" key="3">
    <source>
        <dbReference type="Proteomes" id="UP000777438"/>
    </source>
</evidence>
<protein>
    <submittedName>
        <fullName evidence="2">Uncharacterized protein</fullName>
    </submittedName>
</protein>
<evidence type="ECO:0000313" key="2">
    <source>
        <dbReference type="EMBL" id="KAH6883945.1"/>
    </source>
</evidence>
<gene>
    <name evidence="2" type="ORF">B0T10DRAFT_564968</name>
</gene>
<dbReference type="OrthoDB" id="5069028at2759"/>
<accession>A0A9P9ALX0</accession>
<feature type="region of interest" description="Disordered" evidence="1">
    <location>
        <begin position="1"/>
        <end position="154"/>
    </location>
</feature>
<feature type="compositionally biased region" description="Basic and acidic residues" evidence="1">
    <location>
        <begin position="133"/>
        <end position="144"/>
    </location>
</feature>
<dbReference type="AlphaFoldDB" id="A0A9P9ALX0"/>
<feature type="compositionally biased region" description="Basic residues" evidence="1">
    <location>
        <begin position="105"/>
        <end position="115"/>
    </location>
</feature>